<proteinExistence type="predicted"/>
<evidence type="ECO:0000313" key="2">
    <source>
        <dbReference type="Proteomes" id="UP000538292"/>
    </source>
</evidence>
<organism evidence="1 2">
    <name type="scientific">Thermoactinomyces mirandus</name>
    <dbReference type="NCBI Taxonomy" id="2756294"/>
    <lineage>
        <taxon>Bacteria</taxon>
        <taxon>Bacillati</taxon>
        <taxon>Bacillota</taxon>
        <taxon>Bacilli</taxon>
        <taxon>Bacillales</taxon>
        <taxon>Thermoactinomycetaceae</taxon>
        <taxon>Thermoactinomyces</taxon>
    </lineage>
</organism>
<dbReference type="Gene3D" id="3.30.70.1350">
    <property type="entry name" value="Cation efflux protein, cytoplasmic domain"/>
    <property type="match status" value="1"/>
</dbReference>
<dbReference type="EMBL" id="JACEOL010000061">
    <property type="protein sequence ID" value="MBA4603575.1"/>
    <property type="molecule type" value="Genomic_DNA"/>
</dbReference>
<evidence type="ECO:0000313" key="1">
    <source>
        <dbReference type="EMBL" id="MBA4603575.1"/>
    </source>
</evidence>
<dbReference type="RefSeq" id="WP_181742049.1">
    <property type="nucleotide sequence ID" value="NZ_JACEOL010000061.1"/>
</dbReference>
<dbReference type="InterPro" id="IPR036837">
    <property type="entry name" value="Cation_efflux_CTD_sf"/>
</dbReference>
<dbReference type="AlphaFoldDB" id="A0A7W2ATB5"/>
<keyword evidence="2" id="KW-1185">Reference proteome</keyword>
<gene>
    <name evidence="1" type="ORF">H2C83_14975</name>
</gene>
<reference evidence="1 2" key="1">
    <citation type="submission" date="2020-07" db="EMBL/GenBank/DDBJ databases">
        <title>Thermoactinomyces phylogeny.</title>
        <authorList>
            <person name="Dunlap C."/>
        </authorList>
    </citation>
    <scope>NUCLEOTIDE SEQUENCE [LARGE SCALE GENOMIC DNA]</scope>
    <source>
        <strain evidence="1 2">AMNI-1</strain>
    </source>
</reference>
<name>A0A7W2ATB5_9BACL</name>
<accession>A0A7W2ATB5</accession>
<dbReference type="SUPFAM" id="SSF160240">
    <property type="entry name" value="Cation efflux protein cytoplasmic domain-like"/>
    <property type="match status" value="1"/>
</dbReference>
<protein>
    <submittedName>
        <fullName evidence="1">Uncharacterized protein</fullName>
    </submittedName>
</protein>
<sequence length="46" mass="5362">MEESHNLTERVEEDLIGFDNICHVHIHVEPSNFSTIEHSMPANWES</sequence>
<dbReference type="Proteomes" id="UP000538292">
    <property type="component" value="Unassembled WGS sequence"/>
</dbReference>
<comment type="caution">
    <text evidence="1">The sequence shown here is derived from an EMBL/GenBank/DDBJ whole genome shotgun (WGS) entry which is preliminary data.</text>
</comment>